<keyword evidence="3" id="KW-0804">Transcription</keyword>
<keyword evidence="2" id="KW-0238">DNA-binding</keyword>
<feature type="region of interest" description="Disordered" evidence="4">
    <location>
        <begin position="1"/>
        <end position="23"/>
    </location>
</feature>
<dbReference type="SUPFAM" id="SSF46894">
    <property type="entry name" value="C-terminal effector domain of the bipartite response regulators"/>
    <property type="match status" value="1"/>
</dbReference>
<protein>
    <submittedName>
        <fullName evidence="6">Helix-turn-helix transcriptional regulator</fullName>
    </submittedName>
</protein>
<dbReference type="PANTHER" id="PTHR44688:SF16">
    <property type="entry name" value="DNA-BINDING TRANSCRIPTIONAL ACTIVATOR DEVR_DOSR"/>
    <property type="match status" value="1"/>
</dbReference>
<dbReference type="CDD" id="cd06170">
    <property type="entry name" value="LuxR_C_like"/>
    <property type="match status" value="1"/>
</dbReference>
<dbReference type="InterPro" id="IPR000792">
    <property type="entry name" value="Tscrpt_reg_LuxR_C"/>
</dbReference>
<dbReference type="Gene3D" id="1.10.10.10">
    <property type="entry name" value="Winged helix-like DNA-binding domain superfamily/Winged helix DNA-binding domain"/>
    <property type="match status" value="1"/>
</dbReference>
<keyword evidence="7" id="KW-1185">Reference proteome</keyword>
<evidence type="ECO:0000256" key="4">
    <source>
        <dbReference type="SAM" id="MobiDB-lite"/>
    </source>
</evidence>
<dbReference type="Proteomes" id="UP001275440">
    <property type="component" value="Unassembled WGS sequence"/>
</dbReference>
<keyword evidence="1" id="KW-0805">Transcription regulation</keyword>
<sequence length="90" mass="9969">MPSIDPNAPISPPSSIERRPNHETSCCQEILTNREAEILRLLLTGMSNAAIAAHLFVSVETVRTHVTSVLRKYRASNRAELIARHGHSDL</sequence>
<dbReference type="PRINTS" id="PR00038">
    <property type="entry name" value="HTHLUXR"/>
</dbReference>
<dbReference type="SMART" id="SM00421">
    <property type="entry name" value="HTH_LUXR"/>
    <property type="match status" value="1"/>
</dbReference>
<evidence type="ECO:0000256" key="1">
    <source>
        <dbReference type="ARBA" id="ARBA00023015"/>
    </source>
</evidence>
<evidence type="ECO:0000256" key="3">
    <source>
        <dbReference type="ARBA" id="ARBA00023163"/>
    </source>
</evidence>
<dbReference type="InterPro" id="IPR036388">
    <property type="entry name" value="WH-like_DNA-bd_sf"/>
</dbReference>
<name>A0ABU3WSU0_9NOCA</name>
<dbReference type="Pfam" id="PF00196">
    <property type="entry name" value="GerE"/>
    <property type="match status" value="1"/>
</dbReference>
<reference evidence="6 7" key="1">
    <citation type="submission" date="2019-10" db="EMBL/GenBank/DDBJ databases">
        <title>Draft Genome Assembly of Rhodococcus zopfii DSM44189.</title>
        <authorList>
            <person name="Sutton J.M."/>
            <person name="Akob D.M."/>
            <person name="Bushman T.J."/>
        </authorList>
    </citation>
    <scope>NUCLEOTIDE SEQUENCE [LARGE SCALE GENOMIC DNA]</scope>
    <source>
        <strain evidence="6 7">DSM 44189</strain>
    </source>
</reference>
<dbReference type="PROSITE" id="PS00622">
    <property type="entry name" value="HTH_LUXR_1"/>
    <property type="match status" value="1"/>
</dbReference>
<dbReference type="InterPro" id="IPR016032">
    <property type="entry name" value="Sig_transdc_resp-reg_C-effctor"/>
</dbReference>
<feature type="domain" description="HTH luxR-type" evidence="5">
    <location>
        <begin position="24"/>
        <end position="89"/>
    </location>
</feature>
<gene>
    <name evidence="6" type="ORF">F8M49_20260</name>
</gene>
<dbReference type="PANTHER" id="PTHR44688">
    <property type="entry name" value="DNA-BINDING TRANSCRIPTIONAL ACTIVATOR DEVR_DOSR"/>
    <property type="match status" value="1"/>
</dbReference>
<accession>A0ABU3WSU0</accession>
<comment type="caution">
    <text evidence="6">The sequence shown here is derived from an EMBL/GenBank/DDBJ whole genome shotgun (WGS) entry which is preliminary data.</text>
</comment>
<evidence type="ECO:0000313" key="6">
    <source>
        <dbReference type="EMBL" id="MDV2477076.1"/>
    </source>
</evidence>
<evidence type="ECO:0000259" key="5">
    <source>
        <dbReference type="PROSITE" id="PS50043"/>
    </source>
</evidence>
<dbReference type="EMBL" id="WBMO01000001">
    <property type="protein sequence ID" value="MDV2477076.1"/>
    <property type="molecule type" value="Genomic_DNA"/>
</dbReference>
<dbReference type="PROSITE" id="PS50043">
    <property type="entry name" value="HTH_LUXR_2"/>
    <property type="match status" value="1"/>
</dbReference>
<evidence type="ECO:0000313" key="7">
    <source>
        <dbReference type="Proteomes" id="UP001275440"/>
    </source>
</evidence>
<proteinExistence type="predicted"/>
<evidence type="ECO:0000256" key="2">
    <source>
        <dbReference type="ARBA" id="ARBA00023125"/>
    </source>
</evidence>
<organism evidence="6 7">
    <name type="scientific">Rhodococcus zopfii</name>
    <dbReference type="NCBI Taxonomy" id="43772"/>
    <lineage>
        <taxon>Bacteria</taxon>
        <taxon>Bacillati</taxon>
        <taxon>Actinomycetota</taxon>
        <taxon>Actinomycetes</taxon>
        <taxon>Mycobacteriales</taxon>
        <taxon>Nocardiaceae</taxon>
        <taxon>Rhodococcus</taxon>
    </lineage>
</organism>